<organism evidence="1">
    <name type="scientific">marine sediment metagenome</name>
    <dbReference type="NCBI Taxonomy" id="412755"/>
    <lineage>
        <taxon>unclassified sequences</taxon>
        <taxon>metagenomes</taxon>
        <taxon>ecological metagenomes</taxon>
    </lineage>
</organism>
<reference evidence="1" key="1">
    <citation type="journal article" date="2015" name="Nature">
        <title>Complex archaea that bridge the gap between prokaryotes and eukaryotes.</title>
        <authorList>
            <person name="Spang A."/>
            <person name="Saw J.H."/>
            <person name="Jorgensen S.L."/>
            <person name="Zaremba-Niedzwiedzka K."/>
            <person name="Martijn J."/>
            <person name="Lind A.E."/>
            <person name="van Eijk R."/>
            <person name="Schleper C."/>
            <person name="Guy L."/>
            <person name="Ettema T.J."/>
        </authorList>
    </citation>
    <scope>NUCLEOTIDE SEQUENCE</scope>
</reference>
<comment type="caution">
    <text evidence="1">The sequence shown here is derived from an EMBL/GenBank/DDBJ whole genome shotgun (WGS) entry which is preliminary data.</text>
</comment>
<proteinExistence type="predicted"/>
<accession>A0A0F9I1L3</accession>
<name>A0A0F9I1L3_9ZZZZ</name>
<sequence>MSEPTCVCEKEELVLKGNCARKECFNKWTETLRDKTAIKYQCFVHCPRICGPGSSVCQECADQGYSAESGTGNGTTYIRKDGKLVDEFPSFGH</sequence>
<dbReference type="EMBL" id="LAZR01020758">
    <property type="protein sequence ID" value="KKL87720.1"/>
    <property type="molecule type" value="Genomic_DNA"/>
</dbReference>
<gene>
    <name evidence="1" type="ORF">LCGC14_1931900</name>
</gene>
<evidence type="ECO:0000313" key="1">
    <source>
        <dbReference type="EMBL" id="KKL87720.1"/>
    </source>
</evidence>
<dbReference type="AlphaFoldDB" id="A0A0F9I1L3"/>
<protein>
    <submittedName>
        <fullName evidence="1">Uncharacterized protein</fullName>
    </submittedName>
</protein>